<reference evidence="2" key="1">
    <citation type="submission" date="2020-10" db="EMBL/GenBank/DDBJ databases">
        <title>Taxonomic study of unclassified bacteria belonging to the class Ktedonobacteria.</title>
        <authorList>
            <person name="Yabe S."/>
            <person name="Wang C.M."/>
            <person name="Zheng Y."/>
            <person name="Sakai Y."/>
            <person name="Cavaletti L."/>
            <person name="Monciardini P."/>
            <person name="Donadio S."/>
        </authorList>
    </citation>
    <scope>NUCLEOTIDE SEQUENCE</scope>
    <source>
        <strain evidence="2">SOSP1-1</strain>
    </source>
</reference>
<accession>A0A8J3MYL9</accession>
<proteinExistence type="predicted"/>
<organism evidence="2 3">
    <name type="scientific">Ktedonospora formicarum</name>
    <dbReference type="NCBI Taxonomy" id="2778364"/>
    <lineage>
        <taxon>Bacteria</taxon>
        <taxon>Bacillati</taxon>
        <taxon>Chloroflexota</taxon>
        <taxon>Ktedonobacteria</taxon>
        <taxon>Ktedonobacterales</taxon>
        <taxon>Ktedonobacteraceae</taxon>
        <taxon>Ktedonospora</taxon>
    </lineage>
</organism>
<evidence type="ECO:0000313" key="3">
    <source>
        <dbReference type="Proteomes" id="UP000612362"/>
    </source>
</evidence>
<feature type="transmembrane region" description="Helical" evidence="1">
    <location>
        <begin position="14"/>
        <end position="35"/>
    </location>
</feature>
<dbReference type="EMBL" id="BNJF01000010">
    <property type="protein sequence ID" value="GHO51086.1"/>
    <property type="molecule type" value="Genomic_DNA"/>
</dbReference>
<dbReference type="AlphaFoldDB" id="A0A8J3MYL9"/>
<keyword evidence="1" id="KW-1133">Transmembrane helix</keyword>
<gene>
    <name evidence="2" type="ORF">KSX_92490</name>
</gene>
<sequence length="55" mass="6040">MGGLVLHAIAVTQLGWIGEGCTLLAILLLFISLRLNKNIEQMPKEHIKETAPKSE</sequence>
<dbReference type="Proteomes" id="UP000612362">
    <property type="component" value="Unassembled WGS sequence"/>
</dbReference>
<comment type="caution">
    <text evidence="2">The sequence shown here is derived from an EMBL/GenBank/DDBJ whole genome shotgun (WGS) entry which is preliminary data.</text>
</comment>
<evidence type="ECO:0000256" key="1">
    <source>
        <dbReference type="SAM" id="Phobius"/>
    </source>
</evidence>
<protein>
    <submittedName>
        <fullName evidence="2">Uncharacterized protein</fullName>
    </submittedName>
</protein>
<evidence type="ECO:0000313" key="2">
    <source>
        <dbReference type="EMBL" id="GHO51086.1"/>
    </source>
</evidence>
<keyword evidence="3" id="KW-1185">Reference proteome</keyword>
<keyword evidence="1" id="KW-0472">Membrane</keyword>
<keyword evidence="1" id="KW-0812">Transmembrane</keyword>
<name>A0A8J3MYL9_9CHLR</name>